<dbReference type="Pfam" id="PF01478">
    <property type="entry name" value="Peptidase_A24"/>
    <property type="match status" value="1"/>
</dbReference>
<keyword evidence="1" id="KW-1133">Transmembrane helix</keyword>
<comment type="caution">
    <text evidence="3">The sequence shown here is derived from an EMBL/GenBank/DDBJ whole genome shotgun (WGS) entry which is preliminary data.</text>
</comment>
<keyword evidence="1" id="KW-0812">Transmembrane</keyword>
<feature type="transmembrane region" description="Helical" evidence="1">
    <location>
        <begin position="115"/>
        <end position="137"/>
    </location>
</feature>
<feature type="transmembrane region" description="Helical" evidence="1">
    <location>
        <begin position="188"/>
        <end position="207"/>
    </location>
</feature>
<proteinExistence type="predicted"/>
<sequence>METSASVAGAGAGVSDAGVVPAPTGHATSAHRRGLLRRLAWQAPLTLILAAAVLVASGVRLTTIPAIALAAVAAELARIDATEHRLPNRLTVPVIGLGVAALGIRVALGDVSIGAITTIAIITAVVLLLGLLGAFGMGDAKLVIAMALAGPTALVTIAAPVLGTLLGGAAAVVVLVRSGRGRRLPLGPFLLGGWGLALGAQLLLAAVR</sequence>
<dbReference type="EMBL" id="JACBZY010000001">
    <property type="protein sequence ID" value="NYG99428.1"/>
    <property type="molecule type" value="Genomic_DNA"/>
</dbReference>
<feature type="transmembrane region" description="Helical" evidence="1">
    <location>
        <begin position="143"/>
        <end position="176"/>
    </location>
</feature>
<feature type="transmembrane region" description="Helical" evidence="1">
    <location>
        <begin position="45"/>
        <end position="70"/>
    </location>
</feature>
<organism evidence="3 4">
    <name type="scientific">Schumannella luteola</name>
    <dbReference type="NCBI Taxonomy" id="472059"/>
    <lineage>
        <taxon>Bacteria</taxon>
        <taxon>Bacillati</taxon>
        <taxon>Actinomycetota</taxon>
        <taxon>Actinomycetes</taxon>
        <taxon>Micrococcales</taxon>
        <taxon>Microbacteriaceae</taxon>
        <taxon>Schumannella</taxon>
    </lineage>
</organism>
<evidence type="ECO:0000313" key="4">
    <source>
        <dbReference type="Proteomes" id="UP000553888"/>
    </source>
</evidence>
<gene>
    <name evidence="3" type="ORF">BJ979_002054</name>
</gene>
<feature type="domain" description="Prepilin type IV endopeptidase peptidase" evidence="2">
    <location>
        <begin position="68"/>
        <end position="166"/>
    </location>
</feature>
<keyword evidence="3" id="KW-0489">Methyltransferase</keyword>
<dbReference type="EC" id="3.4.23.43" evidence="3"/>
<dbReference type="EC" id="2.1.1.-" evidence="3"/>
<name>A0A852YJU7_9MICO</name>
<dbReference type="GO" id="GO:0032259">
    <property type="term" value="P:methylation"/>
    <property type="evidence" value="ECO:0007669"/>
    <property type="project" value="UniProtKB-KW"/>
</dbReference>
<keyword evidence="3" id="KW-0808">Transferase</keyword>
<evidence type="ECO:0000313" key="3">
    <source>
        <dbReference type="EMBL" id="NYG99428.1"/>
    </source>
</evidence>
<dbReference type="GO" id="GO:0016020">
    <property type="term" value="C:membrane"/>
    <property type="evidence" value="ECO:0007669"/>
    <property type="project" value="InterPro"/>
</dbReference>
<protein>
    <submittedName>
        <fullName evidence="3">Leader peptidase (Prepilin peptidase)/N-methyltransferase</fullName>
        <ecNumber evidence="3">2.1.1.-</ecNumber>
        <ecNumber evidence="3">3.4.23.43</ecNumber>
    </submittedName>
</protein>
<dbReference type="Proteomes" id="UP000553888">
    <property type="component" value="Unassembled WGS sequence"/>
</dbReference>
<feature type="transmembrane region" description="Helical" evidence="1">
    <location>
        <begin position="90"/>
        <end position="108"/>
    </location>
</feature>
<evidence type="ECO:0000259" key="2">
    <source>
        <dbReference type="Pfam" id="PF01478"/>
    </source>
</evidence>
<dbReference type="AlphaFoldDB" id="A0A852YJU7"/>
<accession>A0A852YJU7</accession>
<dbReference type="GO" id="GO:0004190">
    <property type="term" value="F:aspartic-type endopeptidase activity"/>
    <property type="evidence" value="ECO:0007669"/>
    <property type="project" value="UniProtKB-EC"/>
</dbReference>
<dbReference type="InterPro" id="IPR000045">
    <property type="entry name" value="Prepilin_IV_endopep_pep"/>
</dbReference>
<reference evidence="3 4" key="1">
    <citation type="submission" date="2020-07" db="EMBL/GenBank/DDBJ databases">
        <title>Sequencing the genomes of 1000 actinobacteria strains.</title>
        <authorList>
            <person name="Klenk H.-P."/>
        </authorList>
    </citation>
    <scope>NUCLEOTIDE SEQUENCE [LARGE SCALE GENOMIC DNA]</scope>
    <source>
        <strain evidence="3 4">DSM 23141</strain>
    </source>
</reference>
<keyword evidence="3" id="KW-0378">Hydrolase</keyword>
<keyword evidence="1" id="KW-0472">Membrane</keyword>
<dbReference type="GO" id="GO:0008168">
    <property type="term" value="F:methyltransferase activity"/>
    <property type="evidence" value="ECO:0007669"/>
    <property type="project" value="UniProtKB-KW"/>
</dbReference>
<evidence type="ECO:0000256" key="1">
    <source>
        <dbReference type="SAM" id="Phobius"/>
    </source>
</evidence>
<dbReference type="RefSeq" id="WP_179567623.1">
    <property type="nucleotide sequence ID" value="NZ_JACBZY010000001.1"/>
</dbReference>
<keyword evidence="4" id="KW-1185">Reference proteome</keyword>
<dbReference type="Gene3D" id="1.20.120.1220">
    <property type="match status" value="1"/>
</dbReference>